<dbReference type="Proteomes" id="UP001307849">
    <property type="component" value="Unassembled WGS sequence"/>
</dbReference>
<comment type="caution">
    <text evidence="2">The sequence shown here is derived from an EMBL/GenBank/DDBJ whole genome shotgun (WGS) entry which is preliminary data.</text>
</comment>
<feature type="compositionally biased region" description="Low complexity" evidence="1">
    <location>
        <begin position="37"/>
        <end position="53"/>
    </location>
</feature>
<dbReference type="EMBL" id="JAVHJM010000006">
    <property type="protein sequence ID" value="KAK6512735.1"/>
    <property type="molecule type" value="Genomic_DNA"/>
</dbReference>
<dbReference type="AlphaFoldDB" id="A0AAN8N806"/>
<sequence>MFTYIASLFRASKPPPEMPPPSNNPPNNPPSEEIFKLTSPSSSTSSSPISLPQIPAPTAIDFAYPSTPTPLTWPPLAHPNAHEAPQRAHLSLSNPVIITSKPTKTQRPRLTIQTSNLSDYNAPQQYQPREIQSEAPFTEYENFDILPGASSTDGVFDRPPSPIHPMIHPSLPPTAPWANTMAVGYAGGDGSVKEERDSEIRALQQGCLLQRVCCFCCPNI</sequence>
<proteinExistence type="predicted"/>
<keyword evidence="3" id="KW-1185">Reference proteome</keyword>
<organism evidence="2 3">
    <name type="scientific">Arthrobotrys conoides</name>
    <dbReference type="NCBI Taxonomy" id="74498"/>
    <lineage>
        <taxon>Eukaryota</taxon>
        <taxon>Fungi</taxon>
        <taxon>Dikarya</taxon>
        <taxon>Ascomycota</taxon>
        <taxon>Pezizomycotina</taxon>
        <taxon>Orbiliomycetes</taxon>
        <taxon>Orbiliales</taxon>
        <taxon>Orbiliaceae</taxon>
        <taxon>Arthrobotrys</taxon>
    </lineage>
</organism>
<gene>
    <name evidence="2" type="ORF">TWF506_008904</name>
</gene>
<evidence type="ECO:0000313" key="2">
    <source>
        <dbReference type="EMBL" id="KAK6512735.1"/>
    </source>
</evidence>
<name>A0AAN8N806_9PEZI</name>
<feature type="compositionally biased region" description="Pro residues" evidence="1">
    <location>
        <begin position="13"/>
        <end position="29"/>
    </location>
</feature>
<feature type="region of interest" description="Disordered" evidence="1">
    <location>
        <begin position="1"/>
        <end position="54"/>
    </location>
</feature>
<evidence type="ECO:0000256" key="1">
    <source>
        <dbReference type="SAM" id="MobiDB-lite"/>
    </source>
</evidence>
<protein>
    <submittedName>
        <fullName evidence="2">Uncharacterized protein</fullName>
    </submittedName>
</protein>
<accession>A0AAN8N806</accession>
<evidence type="ECO:0000313" key="3">
    <source>
        <dbReference type="Proteomes" id="UP001307849"/>
    </source>
</evidence>
<reference evidence="2 3" key="1">
    <citation type="submission" date="2019-10" db="EMBL/GenBank/DDBJ databases">
        <authorList>
            <person name="Palmer J.M."/>
        </authorList>
    </citation>
    <scope>NUCLEOTIDE SEQUENCE [LARGE SCALE GENOMIC DNA]</scope>
    <source>
        <strain evidence="2 3">TWF506</strain>
    </source>
</reference>